<keyword evidence="2" id="KW-0732">Signal</keyword>
<accession>A0A4Z2EQ82</accession>
<gene>
    <name evidence="4" type="primary">Pdgfrl</name>
    <name evidence="4" type="ORF">EYF80_058888</name>
</gene>
<dbReference type="InterPro" id="IPR003599">
    <property type="entry name" value="Ig_sub"/>
</dbReference>
<dbReference type="Gene3D" id="2.60.40.10">
    <property type="entry name" value="Immunoglobulins"/>
    <property type="match status" value="2"/>
</dbReference>
<keyword evidence="5" id="KW-1185">Reference proteome</keyword>
<dbReference type="SUPFAM" id="SSF48726">
    <property type="entry name" value="Immunoglobulin"/>
    <property type="match status" value="2"/>
</dbReference>
<evidence type="ECO:0000313" key="4">
    <source>
        <dbReference type="EMBL" id="TNN30959.1"/>
    </source>
</evidence>
<reference evidence="4 5" key="1">
    <citation type="submission" date="2019-03" db="EMBL/GenBank/DDBJ databases">
        <title>First draft genome of Liparis tanakae, snailfish: a comprehensive survey of snailfish specific genes.</title>
        <authorList>
            <person name="Kim W."/>
            <person name="Song I."/>
            <person name="Jeong J.-H."/>
            <person name="Kim D."/>
            <person name="Kim S."/>
            <person name="Ryu S."/>
            <person name="Song J.Y."/>
            <person name="Lee S.K."/>
        </authorList>
    </citation>
    <scope>NUCLEOTIDE SEQUENCE [LARGE SCALE GENOMIC DNA]</scope>
    <source>
        <tissue evidence="4">Muscle</tissue>
    </source>
</reference>
<organism evidence="4 5">
    <name type="scientific">Liparis tanakae</name>
    <name type="common">Tanaka's snailfish</name>
    <dbReference type="NCBI Taxonomy" id="230148"/>
    <lineage>
        <taxon>Eukaryota</taxon>
        <taxon>Metazoa</taxon>
        <taxon>Chordata</taxon>
        <taxon>Craniata</taxon>
        <taxon>Vertebrata</taxon>
        <taxon>Euteleostomi</taxon>
        <taxon>Actinopterygii</taxon>
        <taxon>Neopterygii</taxon>
        <taxon>Teleostei</taxon>
        <taxon>Neoteleostei</taxon>
        <taxon>Acanthomorphata</taxon>
        <taxon>Eupercaria</taxon>
        <taxon>Perciformes</taxon>
        <taxon>Cottioidei</taxon>
        <taxon>Cottales</taxon>
        <taxon>Liparidae</taxon>
        <taxon>Liparis</taxon>
    </lineage>
</organism>
<comment type="caution">
    <text evidence="4">The sequence shown here is derived from an EMBL/GenBank/DDBJ whole genome shotgun (WGS) entry which is preliminary data.</text>
</comment>
<dbReference type="InterPro" id="IPR036179">
    <property type="entry name" value="Ig-like_dom_sf"/>
</dbReference>
<dbReference type="AlphaFoldDB" id="A0A4Z2EQ82"/>
<dbReference type="PANTHER" id="PTHR15360">
    <property type="entry name" value="PLATELET-DERIVED GROWTH FACTOR RECEPTOR LIKE"/>
    <property type="match status" value="1"/>
</dbReference>
<protein>
    <submittedName>
        <fullName evidence="4">Platelet-derived growth factor receptor-like protein</fullName>
    </submittedName>
</protein>
<feature type="signal peptide" evidence="2">
    <location>
        <begin position="1"/>
        <end position="30"/>
    </location>
</feature>
<evidence type="ECO:0000259" key="3">
    <source>
        <dbReference type="SMART" id="SM00409"/>
    </source>
</evidence>
<dbReference type="SMART" id="SM00409">
    <property type="entry name" value="IG"/>
    <property type="match status" value="2"/>
</dbReference>
<proteinExistence type="predicted"/>
<evidence type="ECO:0000256" key="2">
    <source>
        <dbReference type="SAM" id="SignalP"/>
    </source>
</evidence>
<evidence type="ECO:0000256" key="1">
    <source>
        <dbReference type="SAM" id="MobiDB-lite"/>
    </source>
</evidence>
<feature type="domain" description="Immunoglobulin" evidence="3">
    <location>
        <begin position="200"/>
        <end position="283"/>
    </location>
</feature>
<dbReference type="OrthoDB" id="9864753at2759"/>
<dbReference type="EMBL" id="SRLO01003957">
    <property type="protein sequence ID" value="TNN30959.1"/>
    <property type="molecule type" value="Genomic_DNA"/>
</dbReference>
<dbReference type="PANTHER" id="PTHR15360:SF2">
    <property type="entry name" value="PLATELET-DERIVED GROWTH FACTOR RECEPTOR-LIKE PROTEIN"/>
    <property type="match status" value="1"/>
</dbReference>
<keyword evidence="4" id="KW-0675">Receptor</keyword>
<feature type="chain" id="PRO_5021247620" evidence="2">
    <location>
        <begin position="31"/>
        <end position="291"/>
    </location>
</feature>
<dbReference type="Proteomes" id="UP000314294">
    <property type="component" value="Unassembled WGS sequence"/>
</dbReference>
<name>A0A4Z2EQ82_9TELE</name>
<feature type="region of interest" description="Disordered" evidence="1">
    <location>
        <begin position="36"/>
        <end position="84"/>
    </location>
</feature>
<dbReference type="Pfam" id="PF21339">
    <property type="entry name" value="VEGFR-1-like_Ig-like"/>
    <property type="match status" value="1"/>
</dbReference>
<sequence length="291" mass="31562">MPRAKGSEPRGGAVLSALLLCGFICDLGRAPPAEDRCSREEAQAQQTHISPPGAPGPGSGGPHSGTQDPAARGTSSGHRDVTCGARRVQVLSRGKFKKVGDSLRVRAGGPLELRCRGRPVQWSVPKYLEEDDDGRLRLVQHERYGALTLLNSTGADTGRYTCYPATCEDADCRRHYDGAASVFVFFPDPRELFVPSSDYYEAVQLRSDRPALLPCQVTSPDAAVTLHREFPPEEVAVDGSEISFHAQRGFTLHRPRPRHAGPLFCVASLGGLRQSSTTYMLLYAHCEPPSP</sequence>
<dbReference type="InterPro" id="IPR013783">
    <property type="entry name" value="Ig-like_fold"/>
</dbReference>
<dbReference type="InterPro" id="IPR042495">
    <property type="entry name" value="PDGFRL"/>
</dbReference>
<feature type="domain" description="Immunoglobulin" evidence="3">
    <location>
        <begin position="100"/>
        <end position="185"/>
    </location>
</feature>
<evidence type="ECO:0000313" key="5">
    <source>
        <dbReference type="Proteomes" id="UP000314294"/>
    </source>
</evidence>